<evidence type="ECO:0000256" key="5">
    <source>
        <dbReference type="ARBA" id="ARBA00023136"/>
    </source>
</evidence>
<dbReference type="PANTHER" id="PTHR36115:SF9">
    <property type="entry name" value="LMO1584 PROTEIN"/>
    <property type="match status" value="1"/>
</dbReference>
<evidence type="ECO:0000256" key="3">
    <source>
        <dbReference type="ARBA" id="ARBA00022692"/>
    </source>
</evidence>
<feature type="domain" description="RDD" evidence="7">
    <location>
        <begin position="6"/>
        <end position="131"/>
    </location>
</feature>
<evidence type="ECO:0000259" key="7">
    <source>
        <dbReference type="Pfam" id="PF06271"/>
    </source>
</evidence>
<accession>A0ABV7CSU2</accession>
<dbReference type="InterPro" id="IPR010432">
    <property type="entry name" value="RDD"/>
</dbReference>
<feature type="transmembrane region" description="Helical" evidence="6">
    <location>
        <begin position="20"/>
        <end position="38"/>
    </location>
</feature>
<feature type="transmembrane region" description="Helical" evidence="6">
    <location>
        <begin position="50"/>
        <end position="69"/>
    </location>
</feature>
<keyword evidence="2" id="KW-1003">Cell membrane</keyword>
<gene>
    <name evidence="8" type="ORF">ACFOGI_02910</name>
</gene>
<reference evidence="9" key="1">
    <citation type="journal article" date="2019" name="Int. J. Syst. Evol. Microbiol.">
        <title>The Global Catalogue of Microorganisms (GCM) 10K type strain sequencing project: providing services to taxonomists for standard genome sequencing and annotation.</title>
        <authorList>
            <consortium name="The Broad Institute Genomics Platform"/>
            <consortium name="The Broad Institute Genome Sequencing Center for Infectious Disease"/>
            <person name="Wu L."/>
            <person name="Ma J."/>
        </authorList>
    </citation>
    <scope>NUCLEOTIDE SEQUENCE [LARGE SCALE GENOMIC DNA]</scope>
    <source>
        <strain evidence="9">KCTC 13128</strain>
    </source>
</reference>
<dbReference type="Pfam" id="PF06271">
    <property type="entry name" value="RDD"/>
    <property type="match status" value="1"/>
</dbReference>
<dbReference type="PANTHER" id="PTHR36115">
    <property type="entry name" value="PROLINE-RICH ANTIGEN HOMOLOG-RELATED"/>
    <property type="match status" value="1"/>
</dbReference>
<sequence length="140" mass="16384">MAANKYAGFLERFIARVLDFNIITLSLASLFFLFTGNFSLEWRSGWTWEVFYLVYLIMVPVLWSGYVIGKRICKIKLQRTNDEHVNFTNTFMREVVGFHVIGILTLGISLIVSVFMIIFREDKRAIHDIVGGTYVRRAYW</sequence>
<comment type="caution">
    <text evidence="8">The sequence shown here is derived from an EMBL/GenBank/DDBJ whole genome shotgun (WGS) entry which is preliminary data.</text>
</comment>
<evidence type="ECO:0000313" key="9">
    <source>
        <dbReference type="Proteomes" id="UP001595279"/>
    </source>
</evidence>
<evidence type="ECO:0000256" key="4">
    <source>
        <dbReference type="ARBA" id="ARBA00022989"/>
    </source>
</evidence>
<keyword evidence="9" id="KW-1185">Reference proteome</keyword>
<evidence type="ECO:0000256" key="6">
    <source>
        <dbReference type="SAM" id="Phobius"/>
    </source>
</evidence>
<evidence type="ECO:0000313" key="8">
    <source>
        <dbReference type="EMBL" id="MFC3039198.1"/>
    </source>
</evidence>
<dbReference type="EMBL" id="JBHRSA010000005">
    <property type="protein sequence ID" value="MFC3039198.1"/>
    <property type="molecule type" value="Genomic_DNA"/>
</dbReference>
<dbReference type="RefSeq" id="WP_390268153.1">
    <property type="nucleotide sequence ID" value="NZ_JBHRSA010000005.1"/>
</dbReference>
<organism evidence="8 9">
    <name type="scientific">Virgibacillus xinjiangensis</name>
    <dbReference type="NCBI Taxonomy" id="393090"/>
    <lineage>
        <taxon>Bacteria</taxon>
        <taxon>Bacillati</taxon>
        <taxon>Bacillota</taxon>
        <taxon>Bacilli</taxon>
        <taxon>Bacillales</taxon>
        <taxon>Bacillaceae</taxon>
        <taxon>Virgibacillus</taxon>
    </lineage>
</organism>
<evidence type="ECO:0000256" key="2">
    <source>
        <dbReference type="ARBA" id="ARBA00022475"/>
    </source>
</evidence>
<name>A0ABV7CSU2_9BACI</name>
<dbReference type="Proteomes" id="UP001595279">
    <property type="component" value="Unassembled WGS sequence"/>
</dbReference>
<dbReference type="InterPro" id="IPR051791">
    <property type="entry name" value="Pra-immunoreactive"/>
</dbReference>
<keyword evidence="3 6" id="KW-0812">Transmembrane</keyword>
<keyword evidence="5 6" id="KW-0472">Membrane</keyword>
<keyword evidence="4 6" id="KW-1133">Transmembrane helix</keyword>
<evidence type="ECO:0000256" key="1">
    <source>
        <dbReference type="ARBA" id="ARBA00004651"/>
    </source>
</evidence>
<feature type="transmembrane region" description="Helical" evidence="6">
    <location>
        <begin position="96"/>
        <end position="119"/>
    </location>
</feature>
<protein>
    <submittedName>
        <fullName evidence="8">RDD family protein</fullName>
    </submittedName>
</protein>
<comment type="subcellular location">
    <subcellularLocation>
        <location evidence="1">Cell membrane</location>
        <topology evidence="1">Multi-pass membrane protein</topology>
    </subcellularLocation>
</comment>
<proteinExistence type="predicted"/>